<sequence length="100" mass="10919">MTSDLSRFHVCLGIRCRTPGRADVPVSSPESAVSVPTQSFPTVDVDLTDSCRWSPGLSVQDWSLAPPHPLSLLPYTLPFGDRSHMGTLMEPRAESSQVRP</sequence>
<dbReference type="Proteomes" id="UP000335636">
    <property type="component" value="Unassembled WGS sequence"/>
</dbReference>
<proteinExistence type="predicted"/>
<protein>
    <submittedName>
        <fullName evidence="1">Uncharacterized protein</fullName>
    </submittedName>
</protein>
<organism evidence="1 2">
    <name type="scientific">Marmota monax</name>
    <name type="common">Woodchuck</name>
    <dbReference type="NCBI Taxonomy" id="9995"/>
    <lineage>
        <taxon>Eukaryota</taxon>
        <taxon>Metazoa</taxon>
        <taxon>Chordata</taxon>
        <taxon>Craniata</taxon>
        <taxon>Vertebrata</taxon>
        <taxon>Euteleostomi</taxon>
        <taxon>Mammalia</taxon>
        <taxon>Eutheria</taxon>
        <taxon>Euarchontoglires</taxon>
        <taxon>Glires</taxon>
        <taxon>Rodentia</taxon>
        <taxon>Sciuromorpha</taxon>
        <taxon>Sciuridae</taxon>
        <taxon>Xerinae</taxon>
        <taxon>Marmotini</taxon>
        <taxon>Marmota</taxon>
    </lineage>
</organism>
<keyword evidence="2" id="KW-1185">Reference proteome</keyword>
<comment type="caution">
    <text evidence="1">The sequence shown here is derived from an EMBL/GenBank/DDBJ whole genome shotgun (WGS) entry which is preliminary data.</text>
</comment>
<evidence type="ECO:0000313" key="1">
    <source>
        <dbReference type="EMBL" id="VTJ91015.1"/>
    </source>
</evidence>
<gene>
    <name evidence="1" type="ORF">MONAX_5E036671</name>
</gene>
<reference evidence="1" key="1">
    <citation type="submission" date="2019-04" db="EMBL/GenBank/DDBJ databases">
        <authorList>
            <person name="Alioto T."/>
            <person name="Alioto T."/>
        </authorList>
    </citation>
    <scope>NUCLEOTIDE SEQUENCE [LARGE SCALE GENOMIC DNA]</scope>
</reference>
<dbReference type="AlphaFoldDB" id="A0A5E4DAF7"/>
<evidence type="ECO:0000313" key="2">
    <source>
        <dbReference type="Proteomes" id="UP000335636"/>
    </source>
</evidence>
<name>A0A5E4DAF7_MARMO</name>
<dbReference type="EMBL" id="CABDUW010005844">
    <property type="protein sequence ID" value="VTJ91015.1"/>
    <property type="molecule type" value="Genomic_DNA"/>
</dbReference>
<accession>A0A5E4DAF7</accession>